<evidence type="ECO:0000313" key="2">
    <source>
        <dbReference type="EMBL" id="STE86998.1"/>
    </source>
</evidence>
<dbReference type="SUPFAM" id="SSF53955">
    <property type="entry name" value="Lysozyme-like"/>
    <property type="match status" value="1"/>
</dbReference>
<dbReference type="InterPro" id="IPR008565">
    <property type="entry name" value="TtsA-like_GH18_dom"/>
</dbReference>
<proteinExistence type="predicted"/>
<dbReference type="InterPro" id="IPR023346">
    <property type="entry name" value="Lysozyme-like_dom_sf"/>
</dbReference>
<organism evidence="2 3">
    <name type="scientific">Escherichia coli</name>
    <dbReference type="NCBI Taxonomy" id="562"/>
    <lineage>
        <taxon>Bacteria</taxon>
        <taxon>Pseudomonadati</taxon>
        <taxon>Pseudomonadota</taxon>
        <taxon>Gammaproteobacteria</taxon>
        <taxon>Enterobacterales</taxon>
        <taxon>Enterobacteriaceae</taxon>
        <taxon>Escherichia</taxon>
    </lineage>
</organism>
<gene>
    <name evidence="2" type="ORF">NCTC10418_04657</name>
</gene>
<dbReference type="AlphaFoldDB" id="A0A376KWM5"/>
<dbReference type="Gene3D" id="1.20.141.10">
    <property type="entry name" value="Chitosanase, subunit A, domain 1"/>
    <property type="match status" value="1"/>
</dbReference>
<dbReference type="CDD" id="cd13926">
    <property type="entry name" value="N-acetylmuramidase_GH108"/>
    <property type="match status" value="1"/>
</dbReference>
<dbReference type="Proteomes" id="UP000255460">
    <property type="component" value="Unassembled WGS sequence"/>
</dbReference>
<sequence length="248" mass="29092">MKGILEQLYKAAQEEKRITHALNKYNYQRLLEMTDSNEDGHYSEQEYLQAIHNISYRDRLYRIIAKHASEWYYGKDDPLWKNYLDPLTRDAPLWKTYLEAFLDKMTWMKAVSEKGVALGPEPWHMHPIVFLEAIRVKERCRELFSKISSVILRHEGGYVNDPNDRGGETNMGITIATWRAYAPIDLGIEATSSTLRNMTKEQAEIIYYNHYWEPKGFCKLENTKVALMVYDWTITSGRAVKQIRKNAS</sequence>
<accession>A0A376KWM5</accession>
<feature type="domain" description="TtsA-like Glycoside hydrolase family 108" evidence="1">
    <location>
        <begin position="150"/>
        <end position="237"/>
    </location>
</feature>
<name>A0A376KWM5_ECOLX</name>
<dbReference type="EMBL" id="UFZQ01000001">
    <property type="protein sequence ID" value="STE86998.1"/>
    <property type="molecule type" value="Genomic_DNA"/>
</dbReference>
<evidence type="ECO:0000313" key="3">
    <source>
        <dbReference type="Proteomes" id="UP000255460"/>
    </source>
</evidence>
<reference evidence="2 3" key="1">
    <citation type="submission" date="2018-06" db="EMBL/GenBank/DDBJ databases">
        <authorList>
            <consortium name="Pathogen Informatics"/>
            <person name="Doyle S."/>
        </authorList>
    </citation>
    <scope>NUCLEOTIDE SEQUENCE [LARGE SCALE GENOMIC DNA]</scope>
    <source>
        <strain evidence="2 3">NCTC10418</strain>
    </source>
</reference>
<protein>
    <submittedName>
        <fullName evidence="2">Phage-related lysozyme (Muraminidase)</fullName>
    </submittedName>
</protein>
<evidence type="ECO:0000259" key="1">
    <source>
        <dbReference type="Pfam" id="PF05838"/>
    </source>
</evidence>
<dbReference type="Pfam" id="PF05838">
    <property type="entry name" value="Glyco_hydro_108"/>
    <property type="match status" value="1"/>
</dbReference>